<organism evidence="1">
    <name type="scientific">Cucumis melo</name>
    <name type="common">Muskmelon</name>
    <dbReference type="NCBI Taxonomy" id="3656"/>
    <lineage>
        <taxon>Eukaryota</taxon>
        <taxon>Viridiplantae</taxon>
        <taxon>Streptophyta</taxon>
        <taxon>Embryophyta</taxon>
        <taxon>Tracheophyta</taxon>
        <taxon>Spermatophyta</taxon>
        <taxon>Magnoliopsida</taxon>
        <taxon>eudicotyledons</taxon>
        <taxon>Gunneridae</taxon>
        <taxon>Pentapetalae</taxon>
        <taxon>rosids</taxon>
        <taxon>fabids</taxon>
        <taxon>Cucurbitales</taxon>
        <taxon>Cucurbitaceae</taxon>
        <taxon>Benincaseae</taxon>
        <taxon>Cucumis</taxon>
    </lineage>
</organism>
<accession>A0A9I9ELN7</accession>
<reference evidence="1" key="1">
    <citation type="submission" date="2023-03" db="UniProtKB">
        <authorList>
            <consortium name="EnsemblPlants"/>
        </authorList>
    </citation>
    <scope>IDENTIFICATION</scope>
</reference>
<dbReference type="AlphaFoldDB" id="A0A9I9ELN7"/>
<dbReference type="Gramene" id="MELO3C035481.2.1">
    <property type="protein sequence ID" value="MELO3C035481.2.1"/>
    <property type="gene ID" value="MELO3C035481.2"/>
</dbReference>
<name>A0A9I9ELN7_CUCME</name>
<protein>
    <submittedName>
        <fullName evidence="1">Uncharacterized protein</fullName>
    </submittedName>
</protein>
<sequence length="59" mass="6661">MGSSLKLRLSQFADICDDEFSSIHSFNITYYKNLHAKIGGGRVGGFMYEHTKKIPSSIY</sequence>
<evidence type="ECO:0000313" key="1">
    <source>
        <dbReference type="EnsemblPlants" id="MELO3C035481.2.1"/>
    </source>
</evidence>
<dbReference type="EnsemblPlants" id="MELO3C035481.2.1">
    <property type="protein sequence ID" value="MELO3C035481.2.1"/>
    <property type="gene ID" value="MELO3C035481.2"/>
</dbReference>
<proteinExistence type="predicted"/>